<dbReference type="Proteomes" id="UP000199494">
    <property type="component" value="Unassembled WGS sequence"/>
</dbReference>
<dbReference type="Gene3D" id="1.10.10.60">
    <property type="entry name" value="Homeodomain-like"/>
    <property type="match status" value="1"/>
</dbReference>
<dbReference type="InterPro" id="IPR004111">
    <property type="entry name" value="Repressor_TetR_C"/>
</dbReference>
<dbReference type="Gene3D" id="1.10.357.10">
    <property type="entry name" value="Tetracycline Repressor, domain 2"/>
    <property type="match status" value="1"/>
</dbReference>
<evidence type="ECO:0000256" key="2">
    <source>
        <dbReference type="ARBA" id="ARBA00023125"/>
    </source>
</evidence>
<dbReference type="Pfam" id="PF00440">
    <property type="entry name" value="TetR_N"/>
    <property type="match status" value="1"/>
</dbReference>
<protein>
    <submittedName>
        <fullName evidence="4">Regulatory protein, tetR family</fullName>
    </submittedName>
</protein>
<gene>
    <name evidence="4" type="ORF">SAMN05421630_11197</name>
</gene>
<evidence type="ECO:0000313" key="4">
    <source>
        <dbReference type="EMBL" id="SDD68815.1"/>
    </source>
</evidence>
<dbReference type="SUPFAM" id="SSF48498">
    <property type="entry name" value="Tetracyclin repressor-like, C-terminal domain"/>
    <property type="match status" value="1"/>
</dbReference>
<reference evidence="4 5" key="1">
    <citation type="submission" date="2016-10" db="EMBL/GenBank/DDBJ databases">
        <authorList>
            <person name="de Groot N.N."/>
        </authorList>
    </citation>
    <scope>NUCLEOTIDE SEQUENCE [LARGE SCALE GENOMIC DNA]</scope>
    <source>
        <strain evidence="4 5">CGMCC 4.5506</strain>
    </source>
</reference>
<dbReference type="InterPro" id="IPR036271">
    <property type="entry name" value="Tet_transcr_reg_TetR-rel_C_sf"/>
</dbReference>
<evidence type="ECO:0000313" key="5">
    <source>
        <dbReference type="Proteomes" id="UP000199494"/>
    </source>
</evidence>
<dbReference type="InterPro" id="IPR050109">
    <property type="entry name" value="HTH-type_TetR-like_transc_reg"/>
</dbReference>
<dbReference type="OrthoDB" id="2570341at2"/>
<dbReference type="AlphaFoldDB" id="A0A1G6WUX2"/>
<dbReference type="Pfam" id="PF02909">
    <property type="entry name" value="TetR_C_1"/>
    <property type="match status" value="1"/>
</dbReference>
<accession>A0A1G6WUX2</accession>
<dbReference type="InterPro" id="IPR001647">
    <property type="entry name" value="HTH_TetR"/>
</dbReference>
<keyword evidence="2" id="KW-0238">DNA-binding</keyword>
<dbReference type="GO" id="GO:0000976">
    <property type="term" value="F:transcription cis-regulatory region binding"/>
    <property type="evidence" value="ECO:0007669"/>
    <property type="project" value="TreeGrafter"/>
</dbReference>
<dbReference type="GO" id="GO:0003700">
    <property type="term" value="F:DNA-binding transcription factor activity"/>
    <property type="evidence" value="ECO:0007669"/>
    <property type="project" value="TreeGrafter"/>
</dbReference>
<organism evidence="4 5">
    <name type="scientific">Prauserella marina</name>
    <dbReference type="NCBI Taxonomy" id="530584"/>
    <lineage>
        <taxon>Bacteria</taxon>
        <taxon>Bacillati</taxon>
        <taxon>Actinomycetota</taxon>
        <taxon>Actinomycetes</taxon>
        <taxon>Pseudonocardiales</taxon>
        <taxon>Pseudonocardiaceae</taxon>
        <taxon>Prauserella</taxon>
    </lineage>
</organism>
<proteinExistence type="predicted"/>
<dbReference type="EMBL" id="FMZE01000011">
    <property type="protein sequence ID" value="SDD68815.1"/>
    <property type="molecule type" value="Genomic_DNA"/>
</dbReference>
<evidence type="ECO:0000256" key="3">
    <source>
        <dbReference type="ARBA" id="ARBA00023163"/>
    </source>
</evidence>
<dbReference type="STRING" id="530584.SAMN05421630_11197"/>
<dbReference type="GO" id="GO:0045892">
    <property type="term" value="P:negative regulation of DNA-templated transcription"/>
    <property type="evidence" value="ECO:0007669"/>
    <property type="project" value="InterPro"/>
</dbReference>
<sequence>METVGVTSVYGGSGDPKRGMELLWGTREQPKRGPKPKLTVPHIAAVAVELADAEGIGSLSMRKVAARLGVTAMSLYSYVPAKGELIDVMIDTVLGELPSGEHDGDWRARLAAVARQNWELYRRHPWLMQLATSRPVLGPNLIARYDYELRAVADIGLSDVEMDLVVGLVANYAHGAVRGAVEVAEGEQRTGKTDEDWWREHEPLLAKVFDTDRYPVAARVGVAAGTEYGAAIDPSRAFEFGLERVLDGVAVLVERQRGRAADTGSL</sequence>
<keyword evidence="1" id="KW-0805">Transcription regulation</keyword>
<dbReference type="SUPFAM" id="SSF46689">
    <property type="entry name" value="Homeodomain-like"/>
    <property type="match status" value="1"/>
</dbReference>
<evidence type="ECO:0000256" key="1">
    <source>
        <dbReference type="ARBA" id="ARBA00023015"/>
    </source>
</evidence>
<keyword evidence="5" id="KW-1185">Reference proteome</keyword>
<keyword evidence="3" id="KW-0804">Transcription</keyword>
<name>A0A1G6WUX2_9PSEU</name>
<dbReference type="PANTHER" id="PTHR30055">
    <property type="entry name" value="HTH-TYPE TRANSCRIPTIONAL REGULATOR RUTR"/>
    <property type="match status" value="1"/>
</dbReference>
<dbReference type="InterPro" id="IPR009057">
    <property type="entry name" value="Homeodomain-like_sf"/>
</dbReference>
<dbReference type="PANTHER" id="PTHR30055:SF151">
    <property type="entry name" value="TRANSCRIPTIONAL REGULATORY PROTEIN"/>
    <property type="match status" value="1"/>
</dbReference>
<dbReference type="PROSITE" id="PS50977">
    <property type="entry name" value="HTH_TETR_2"/>
    <property type="match status" value="1"/>
</dbReference>